<dbReference type="Pfam" id="PF00573">
    <property type="entry name" value="Ribosomal_L4"/>
    <property type="match status" value="1"/>
</dbReference>
<organism evidence="4">
    <name type="scientific">marine sediment metagenome</name>
    <dbReference type="NCBI Taxonomy" id="412755"/>
    <lineage>
        <taxon>unclassified sequences</taxon>
        <taxon>metagenomes</taxon>
        <taxon>ecological metagenomes</taxon>
    </lineage>
</organism>
<keyword evidence="3" id="KW-0687">Ribonucleoprotein</keyword>
<dbReference type="SUPFAM" id="SSF52166">
    <property type="entry name" value="Ribosomal protein L4"/>
    <property type="match status" value="1"/>
</dbReference>
<dbReference type="InterPro" id="IPR002136">
    <property type="entry name" value="Ribosomal_uL4"/>
</dbReference>
<dbReference type="Gene3D" id="3.40.1370.10">
    <property type="match status" value="1"/>
</dbReference>
<evidence type="ECO:0000256" key="1">
    <source>
        <dbReference type="ARBA" id="ARBA00010528"/>
    </source>
</evidence>
<dbReference type="GO" id="GO:0005840">
    <property type="term" value="C:ribosome"/>
    <property type="evidence" value="ECO:0007669"/>
    <property type="project" value="UniProtKB-KW"/>
</dbReference>
<dbReference type="PANTHER" id="PTHR10746">
    <property type="entry name" value="50S RIBOSOMAL PROTEIN L4"/>
    <property type="match status" value="1"/>
</dbReference>
<keyword evidence="2" id="KW-0689">Ribosomal protein</keyword>
<evidence type="ECO:0008006" key="5">
    <source>
        <dbReference type="Google" id="ProtNLM"/>
    </source>
</evidence>
<comment type="similarity">
    <text evidence="1">Belongs to the universal ribosomal protein uL4 family.</text>
</comment>
<dbReference type="PANTHER" id="PTHR10746:SF6">
    <property type="entry name" value="LARGE RIBOSOMAL SUBUNIT PROTEIN UL4M"/>
    <property type="match status" value="1"/>
</dbReference>
<evidence type="ECO:0000256" key="3">
    <source>
        <dbReference type="ARBA" id="ARBA00023274"/>
    </source>
</evidence>
<accession>A0A0F9X428</accession>
<dbReference type="HAMAP" id="MF_01328_B">
    <property type="entry name" value="Ribosomal_uL4_B"/>
    <property type="match status" value="1"/>
</dbReference>
<proteinExistence type="inferred from homology"/>
<dbReference type="NCBIfam" id="TIGR03953">
    <property type="entry name" value="rplD_bact"/>
    <property type="match status" value="1"/>
</dbReference>
<dbReference type="EMBL" id="LAZR01000085">
    <property type="protein sequence ID" value="KKN93586.1"/>
    <property type="molecule type" value="Genomic_DNA"/>
</dbReference>
<protein>
    <recommendedName>
        <fullName evidence="5">50S ribosomal protein L4</fullName>
    </recommendedName>
</protein>
<dbReference type="InterPro" id="IPR013005">
    <property type="entry name" value="Ribosomal_uL4-like"/>
</dbReference>
<dbReference type="GO" id="GO:0006412">
    <property type="term" value="P:translation"/>
    <property type="evidence" value="ECO:0007669"/>
    <property type="project" value="InterPro"/>
</dbReference>
<dbReference type="InterPro" id="IPR023574">
    <property type="entry name" value="Ribosomal_uL4_dom_sf"/>
</dbReference>
<dbReference type="GO" id="GO:0003735">
    <property type="term" value="F:structural constituent of ribosome"/>
    <property type="evidence" value="ECO:0007669"/>
    <property type="project" value="InterPro"/>
</dbReference>
<dbReference type="GO" id="GO:1990904">
    <property type="term" value="C:ribonucleoprotein complex"/>
    <property type="evidence" value="ECO:0007669"/>
    <property type="project" value="UniProtKB-KW"/>
</dbReference>
<reference evidence="4" key="1">
    <citation type="journal article" date="2015" name="Nature">
        <title>Complex archaea that bridge the gap between prokaryotes and eukaryotes.</title>
        <authorList>
            <person name="Spang A."/>
            <person name="Saw J.H."/>
            <person name="Jorgensen S.L."/>
            <person name="Zaremba-Niedzwiedzka K."/>
            <person name="Martijn J."/>
            <person name="Lind A.E."/>
            <person name="van Eijk R."/>
            <person name="Schleper C."/>
            <person name="Guy L."/>
            <person name="Ettema T.J."/>
        </authorList>
    </citation>
    <scope>NUCLEOTIDE SEQUENCE</scope>
</reference>
<comment type="caution">
    <text evidence="4">The sequence shown here is derived from an EMBL/GenBank/DDBJ whole genome shotgun (WGS) entry which is preliminary data.</text>
</comment>
<evidence type="ECO:0000313" key="4">
    <source>
        <dbReference type="EMBL" id="KKN93586.1"/>
    </source>
</evidence>
<dbReference type="AlphaFoldDB" id="A0A0F9X428"/>
<gene>
    <name evidence="4" type="ORF">LCGC14_0197780</name>
</gene>
<evidence type="ECO:0000256" key="2">
    <source>
        <dbReference type="ARBA" id="ARBA00022980"/>
    </source>
</evidence>
<name>A0A0F9X428_9ZZZZ</name>
<sequence length="223" mass="25444">MKIEIYNQNGEKIGQVLLPKEIFDIKINLDLVHQVLVSQMANRRRVIAHTKGRGEVRGGGRKPWRQKGTGRARASSIRSPIWRGGGVTFGPTKDRVFKKKINKKMKRKALLIVLSAKAKEKLIIVLDDLKLEKPKTKEILNIFRKILSPKISALIALPKKDEKILRAGRNIPGLQIMEARNLNVFDLLSSKYLIMPKETIKTIKETFLNQSTKHKVQRTKLSL</sequence>